<evidence type="ECO:0000313" key="2">
    <source>
        <dbReference type="Proteomes" id="UP001054837"/>
    </source>
</evidence>
<proteinExistence type="predicted"/>
<dbReference type="Proteomes" id="UP001054837">
    <property type="component" value="Unassembled WGS sequence"/>
</dbReference>
<comment type="caution">
    <text evidence="1">The sequence shown here is derived from an EMBL/GenBank/DDBJ whole genome shotgun (WGS) entry which is preliminary data.</text>
</comment>
<sequence length="95" mass="11161">MKEIMPFAYPHMKTLFQTSYYSRFPRIWSNITPEHPIKSLCFLNSQLKLISYGRRKARDYVGVIRSQQMSLTYAKLKVSFAMGQIHALSIKIKTE</sequence>
<keyword evidence="2" id="KW-1185">Reference proteome</keyword>
<evidence type="ECO:0008006" key="3">
    <source>
        <dbReference type="Google" id="ProtNLM"/>
    </source>
</evidence>
<dbReference type="AlphaFoldDB" id="A0AAV4UBM3"/>
<accession>A0AAV4UBM3</accession>
<evidence type="ECO:0000313" key="1">
    <source>
        <dbReference type="EMBL" id="GIY55146.1"/>
    </source>
</evidence>
<protein>
    <recommendedName>
        <fullName evidence="3">Ribosomal protein S3</fullName>
    </recommendedName>
</protein>
<organism evidence="1 2">
    <name type="scientific">Caerostris darwini</name>
    <dbReference type="NCBI Taxonomy" id="1538125"/>
    <lineage>
        <taxon>Eukaryota</taxon>
        <taxon>Metazoa</taxon>
        <taxon>Ecdysozoa</taxon>
        <taxon>Arthropoda</taxon>
        <taxon>Chelicerata</taxon>
        <taxon>Arachnida</taxon>
        <taxon>Araneae</taxon>
        <taxon>Araneomorphae</taxon>
        <taxon>Entelegynae</taxon>
        <taxon>Araneoidea</taxon>
        <taxon>Araneidae</taxon>
        <taxon>Caerostris</taxon>
    </lineage>
</organism>
<dbReference type="EMBL" id="BPLQ01011058">
    <property type="protein sequence ID" value="GIY55146.1"/>
    <property type="molecule type" value="Genomic_DNA"/>
</dbReference>
<reference evidence="1 2" key="1">
    <citation type="submission" date="2021-06" db="EMBL/GenBank/DDBJ databases">
        <title>Caerostris darwini draft genome.</title>
        <authorList>
            <person name="Kono N."/>
            <person name="Arakawa K."/>
        </authorList>
    </citation>
    <scope>NUCLEOTIDE SEQUENCE [LARGE SCALE GENOMIC DNA]</scope>
</reference>
<gene>
    <name evidence="1" type="ORF">CDAR_212921</name>
</gene>
<name>A0AAV4UBM3_9ARAC</name>